<protein>
    <submittedName>
        <fullName evidence="3">Cordon-bleu isoform X2</fullName>
    </submittedName>
</protein>
<gene>
    <name evidence="3" type="ORF">PECUL_23A004594</name>
</gene>
<feature type="region of interest" description="Disordered" evidence="1">
    <location>
        <begin position="358"/>
        <end position="408"/>
    </location>
</feature>
<dbReference type="InterPro" id="IPR029071">
    <property type="entry name" value="Ubiquitin-like_domsf"/>
</dbReference>
<dbReference type="SUPFAM" id="SSF54236">
    <property type="entry name" value="Ubiquitin-like"/>
    <property type="match status" value="1"/>
</dbReference>
<dbReference type="Pfam" id="PF09469">
    <property type="entry name" value="Cobl"/>
    <property type="match status" value="1"/>
</dbReference>
<dbReference type="GO" id="GO:0044294">
    <property type="term" value="C:dendritic growth cone"/>
    <property type="evidence" value="ECO:0007669"/>
    <property type="project" value="TreeGrafter"/>
</dbReference>
<organism evidence="3 4">
    <name type="scientific">Pelobates cultripes</name>
    <name type="common">Western spadefoot toad</name>
    <dbReference type="NCBI Taxonomy" id="61616"/>
    <lineage>
        <taxon>Eukaryota</taxon>
        <taxon>Metazoa</taxon>
        <taxon>Chordata</taxon>
        <taxon>Craniata</taxon>
        <taxon>Vertebrata</taxon>
        <taxon>Euteleostomi</taxon>
        <taxon>Amphibia</taxon>
        <taxon>Batrachia</taxon>
        <taxon>Anura</taxon>
        <taxon>Pelobatoidea</taxon>
        <taxon>Pelobatidae</taxon>
        <taxon>Pelobates</taxon>
    </lineage>
</organism>
<dbReference type="GO" id="GO:0005886">
    <property type="term" value="C:plasma membrane"/>
    <property type="evidence" value="ECO:0007669"/>
    <property type="project" value="TreeGrafter"/>
</dbReference>
<dbReference type="InterPro" id="IPR019025">
    <property type="entry name" value="Cordon-bleu_ubiquitin_domain"/>
</dbReference>
<proteinExistence type="predicted"/>
<dbReference type="GO" id="GO:0007165">
    <property type="term" value="P:signal transduction"/>
    <property type="evidence" value="ECO:0007669"/>
    <property type="project" value="InterPro"/>
</dbReference>
<feature type="domain" description="RBD" evidence="2">
    <location>
        <begin position="59"/>
        <end position="133"/>
    </location>
</feature>
<evidence type="ECO:0000256" key="1">
    <source>
        <dbReference type="SAM" id="MobiDB-lite"/>
    </source>
</evidence>
<dbReference type="GO" id="GO:0003785">
    <property type="term" value="F:actin monomer binding"/>
    <property type="evidence" value="ECO:0007669"/>
    <property type="project" value="InterPro"/>
</dbReference>
<evidence type="ECO:0000259" key="2">
    <source>
        <dbReference type="PROSITE" id="PS50898"/>
    </source>
</evidence>
<dbReference type="GO" id="GO:1990357">
    <property type="term" value="C:terminal web"/>
    <property type="evidence" value="ECO:0007669"/>
    <property type="project" value="TreeGrafter"/>
</dbReference>
<dbReference type="GO" id="GO:0001726">
    <property type="term" value="C:ruffle"/>
    <property type="evidence" value="ECO:0007669"/>
    <property type="project" value="TreeGrafter"/>
</dbReference>
<dbReference type="GO" id="GO:0044295">
    <property type="term" value="C:axonal growth cone"/>
    <property type="evidence" value="ECO:0007669"/>
    <property type="project" value="TreeGrafter"/>
</dbReference>
<dbReference type="PANTHER" id="PTHR47008">
    <property type="entry name" value="PROTEIN CORDON-BLEU"/>
    <property type="match status" value="1"/>
</dbReference>
<dbReference type="PANTHER" id="PTHR47008:SF1">
    <property type="entry name" value="PROTEIN CORDON-BLEU"/>
    <property type="match status" value="1"/>
</dbReference>
<dbReference type="Proteomes" id="UP001295444">
    <property type="component" value="Chromosome 04"/>
</dbReference>
<dbReference type="GO" id="GO:0030041">
    <property type="term" value="P:actin filament polymerization"/>
    <property type="evidence" value="ECO:0007669"/>
    <property type="project" value="TreeGrafter"/>
</dbReference>
<dbReference type="PROSITE" id="PS50898">
    <property type="entry name" value="RBD"/>
    <property type="match status" value="1"/>
</dbReference>
<dbReference type="GO" id="GO:0043025">
    <property type="term" value="C:neuronal cell body"/>
    <property type="evidence" value="ECO:0007669"/>
    <property type="project" value="TreeGrafter"/>
</dbReference>
<evidence type="ECO:0000313" key="4">
    <source>
        <dbReference type="Proteomes" id="UP001295444"/>
    </source>
</evidence>
<evidence type="ECO:0000313" key="3">
    <source>
        <dbReference type="EMBL" id="CAH2283368.1"/>
    </source>
</evidence>
<dbReference type="EMBL" id="OW240915">
    <property type="protein sequence ID" value="CAH2283368.1"/>
    <property type="molecule type" value="Genomic_DNA"/>
</dbReference>
<dbReference type="Gene3D" id="3.10.20.90">
    <property type="entry name" value="Phosphatidylinositol 3-kinase Catalytic Subunit, Chain A, domain 1"/>
    <property type="match status" value="1"/>
</dbReference>
<dbReference type="GO" id="GO:0048471">
    <property type="term" value="C:perinuclear region of cytoplasm"/>
    <property type="evidence" value="ECO:0007669"/>
    <property type="project" value="TreeGrafter"/>
</dbReference>
<name>A0AAD1W3N1_PELCU</name>
<reference evidence="3" key="1">
    <citation type="submission" date="2022-03" db="EMBL/GenBank/DDBJ databases">
        <authorList>
            <person name="Alioto T."/>
            <person name="Alioto T."/>
            <person name="Gomez Garrido J."/>
        </authorList>
    </citation>
    <scope>NUCLEOTIDE SEQUENCE</scope>
</reference>
<keyword evidence="4" id="KW-1185">Reference proteome</keyword>
<dbReference type="InterPro" id="IPR003116">
    <property type="entry name" value="RBD_dom"/>
</dbReference>
<dbReference type="GO" id="GO:0005884">
    <property type="term" value="C:actin filament"/>
    <property type="evidence" value="ECO:0007669"/>
    <property type="project" value="TreeGrafter"/>
</dbReference>
<feature type="region of interest" description="Disordered" evidence="1">
    <location>
        <begin position="1"/>
        <end position="49"/>
    </location>
</feature>
<dbReference type="GO" id="GO:0051639">
    <property type="term" value="P:actin filament network formation"/>
    <property type="evidence" value="ECO:0007669"/>
    <property type="project" value="TreeGrafter"/>
</dbReference>
<dbReference type="InterPro" id="IPR039895">
    <property type="entry name" value="COBL-like"/>
</dbReference>
<accession>A0AAD1W3N1</accession>
<sequence length="548" mass="61582">MEVIVKPPTGKKMKARAPPPPFQRTTSKELLKQRTSFDSDGTGNQCTEDKKENILQRKVDLTICFPDAEEKSVAVNGSKAVMDLLVEICSQYHLNPAHHSLEMKCGTSQQSFTLKPNTLIGTLDAQTLYLKEKVPEVKIKKPPPRVPEKTVRLVVNFLGNQKSVVRVNPTLPLRSIYPAICEKCEFKHEYVTLLRDATSKEELDMSKSLNDLDLKELYVWNSKQEKGLNLSTSSDTIEKEKKGILGFFRNHKKNSKHVESMVSMDSNDYEDVFKTKNTSGSSYEGFSTAPSSPSVNSHPIAMGASLSLTNISGLDVRPEVKKRRAPPPPPNVTAQEMVTVKNSDEKQPEQLYATIQRDHQKIKRRAPLPPSPQMPNEINEEKENRKSTTGNGQQVPRKPPRGITRSPPQLIIPPPPPYPPPDFGIMDPLVFENEAVVIGSIKHVPVPAKREKRLIRCNSVSSEDVLIVHSLEENDTPFINRNVEDQSRISCPLDDISGDLQNDDPKHGYKVLIHMDSLELDQNHVQAETTKSSNNEELVHQTRYCICR</sequence>
<dbReference type="AlphaFoldDB" id="A0AAD1W3N1"/>
<feature type="compositionally biased region" description="Basic and acidic residues" evidence="1">
    <location>
        <begin position="26"/>
        <end position="37"/>
    </location>
</feature>